<dbReference type="EMBL" id="CP017703">
    <property type="protein sequence ID" value="ASS91762.1"/>
    <property type="molecule type" value="Genomic_DNA"/>
</dbReference>
<keyword evidence="2" id="KW-0547">Nucleotide-binding</keyword>
<dbReference type="Gene3D" id="2.30.110.10">
    <property type="entry name" value="Electron Transport, Fmn-binding Protein, Chain A"/>
    <property type="match status" value="1"/>
</dbReference>
<accession>A0A223E933</accession>
<dbReference type="Pfam" id="PF07238">
    <property type="entry name" value="PilZ"/>
    <property type="match status" value="1"/>
</dbReference>
<dbReference type="GO" id="GO:0035438">
    <property type="term" value="F:cyclic-di-GMP binding"/>
    <property type="evidence" value="ECO:0007669"/>
    <property type="project" value="InterPro"/>
</dbReference>
<dbReference type="InterPro" id="IPR009926">
    <property type="entry name" value="T3SS_YcgR_PilZN"/>
</dbReference>
<evidence type="ECO:0000259" key="4">
    <source>
        <dbReference type="Pfam" id="PF07238"/>
    </source>
</evidence>
<reference evidence="6 7" key="1">
    <citation type="submission" date="2016-10" db="EMBL/GenBank/DDBJ databases">
        <title>The whole genome sequencing and assembly of Aeribacillus pallidus KCTC3564 strain.</title>
        <authorList>
            <person name="Lee Y.-J."/>
            <person name="Park M.-K."/>
            <person name="Yi H."/>
            <person name="Bahn Y.-S."/>
            <person name="Kim J.F."/>
            <person name="Lee D.-W."/>
        </authorList>
    </citation>
    <scope>NUCLEOTIDE SEQUENCE [LARGE SCALE GENOMIC DNA]</scope>
    <source>
        <strain evidence="6 7">KCTC3564</strain>
    </source>
</reference>
<accession>A0A163XR14</accession>
<feature type="domain" description="Type III secretion system flagellar brake protein YcgR PilZN" evidence="5">
    <location>
        <begin position="3"/>
        <end position="87"/>
    </location>
</feature>
<proteinExistence type="predicted"/>
<evidence type="ECO:0000313" key="6">
    <source>
        <dbReference type="EMBL" id="ASS91762.1"/>
    </source>
</evidence>
<evidence type="ECO:0008006" key="8">
    <source>
        <dbReference type="Google" id="ProtNLM"/>
    </source>
</evidence>
<dbReference type="InterPro" id="IPR012349">
    <property type="entry name" value="Split_barrel_FMN-bd"/>
</dbReference>
<evidence type="ECO:0000256" key="1">
    <source>
        <dbReference type="ARBA" id="ARBA00022636"/>
    </source>
</evidence>
<keyword evidence="1" id="KW-0973">c-di-GMP</keyword>
<organism evidence="6 7">
    <name type="scientific">Aeribacillus pallidus</name>
    <dbReference type="NCBI Taxonomy" id="33936"/>
    <lineage>
        <taxon>Bacteria</taxon>
        <taxon>Bacillati</taxon>
        <taxon>Bacillota</taxon>
        <taxon>Bacilli</taxon>
        <taxon>Bacillales</taxon>
        <taxon>Bacillaceae</taxon>
        <taxon>Aeribacillus</taxon>
    </lineage>
</organism>
<feature type="domain" description="PilZ" evidence="4">
    <location>
        <begin position="94"/>
        <end position="202"/>
    </location>
</feature>
<dbReference type="KEGG" id="apak:AP3564_17290"/>
<dbReference type="InterPro" id="IPR009875">
    <property type="entry name" value="PilZ_domain"/>
</dbReference>
<dbReference type="Gene3D" id="2.40.10.220">
    <property type="entry name" value="predicted glycosyltransferase like domains"/>
    <property type="match status" value="1"/>
</dbReference>
<dbReference type="RefSeq" id="WP_066251971.1">
    <property type="nucleotide sequence ID" value="NZ_CP017703.1"/>
</dbReference>
<dbReference type="Proteomes" id="UP000214606">
    <property type="component" value="Chromosome"/>
</dbReference>
<gene>
    <name evidence="6" type="ORF">AP3564_17290</name>
</gene>
<evidence type="ECO:0000259" key="5">
    <source>
        <dbReference type="Pfam" id="PF12945"/>
    </source>
</evidence>
<dbReference type="AlphaFoldDB" id="A0A163XR14"/>
<name>A0A163XR14_9BACI</name>
<evidence type="ECO:0000313" key="7">
    <source>
        <dbReference type="Proteomes" id="UP000214606"/>
    </source>
</evidence>
<sequence length="215" mass="24511">MIKIGTMITLELSGQDQILKCKLVDQEENILYIDFPVNSKTGKTVFLPDGTELVATFVNSEKKPYKFRTKVLGKKKDNLPMIMLQAPEYMEEIQRRQFVRIETAVDVAIHAINQEFAPFTTVTNDISAGGISIIIPNGVDVPLNENIHIYMVLTFMDGTIEYYKVTGKALRVVEAEHHKLASIAFINIDEKTQQKLIRFCFEQQLQMKKKGILNE</sequence>
<evidence type="ECO:0000256" key="2">
    <source>
        <dbReference type="ARBA" id="ARBA00022741"/>
    </source>
</evidence>
<evidence type="ECO:0000256" key="3">
    <source>
        <dbReference type="ARBA" id="ARBA00023143"/>
    </source>
</evidence>
<protein>
    <recommendedName>
        <fullName evidence="8">Pilus assembly protein PilZ</fullName>
    </recommendedName>
</protein>
<dbReference type="Pfam" id="PF12945">
    <property type="entry name" value="PilZNR"/>
    <property type="match status" value="1"/>
</dbReference>
<dbReference type="SUPFAM" id="SSF141371">
    <property type="entry name" value="PilZ domain-like"/>
    <property type="match status" value="1"/>
</dbReference>
<keyword evidence="3" id="KW-0975">Bacterial flagellum</keyword>